<protein>
    <recommendedName>
        <fullName evidence="1">RCHY1 zinc-ribbon domain-containing protein</fullName>
    </recommendedName>
</protein>
<sequence>MKQAWKILDQEVANTPMPDEYKDYHVTILCRDCHQVRSLYIESEFLCSPPL</sequence>
<evidence type="ECO:0000313" key="2">
    <source>
        <dbReference type="EMBL" id="KAH3694092.1"/>
    </source>
</evidence>
<proteinExistence type="predicted"/>
<feature type="domain" description="RCHY1 zinc-ribbon" evidence="1">
    <location>
        <begin position="1"/>
        <end position="36"/>
    </location>
</feature>
<dbReference type="InterPro" id="IPR039512">
    <property type="entry name" value="RCHY1_zinc-ribbon"/>
</dbReference>
<evidence type="ECO:0000313" key="3">
    <source>
        <dbReference type="Proteomes" id="UP000828390"/>
    </source>
</evidence>
<accession>A0A9D3Y6H7</accession>
<keyword evidence="3" id="KW-1185">Reference proteome</keyword>
<reference evidence="2" key="1">
    <citation type="journal article" date="2019" name="bioRxiv">
        <title>The Genome of the Zebra Mussel, Dreissena polymorpha: A Resource for Invasive Species Research.</title>
        <authorList>
            <person name="McCartney M.A."/>
            <person name="Auch B."/>
            <person name="Kono T."/>
            <person name="Mallez S."/>
            <person name="Zhang Y."/>
            <person name="Obille A."/>
            <person name="Becker A."/>
            <person name="Abrahante J.E."/>
            <person name="Garbe J."/>
            <person name="Badalamenti J.P."/>
            <person name="Herman A."/>
            <person name="Mangelson H."/>
            <person name="Liachko I."/>
            <person name="Sullivan S."/>
            <person name="Sone E.D."/>
            <person name="Koren S."/>
            <person name="Silverstein K.A.T."/>
            <person name="Beckman K.B."/>
            <person name="Gohl D.M."/>
        </authorList>
    </citation>
    <scope>NUCLEOTIDE SEQUENCE</scope>
    <source>
        <strain evidence="2">Duluth1</strain>
        <tissue evidence="2">Whole animal</tissue>
    </source>
</reference>
<gene>
    <name evidence="2" type="ORF">DPMN_081531</name>
</gene>
<evidence type="ECO:0000259" key="1">
    <source>
        <dbReference type="Pfam" id="PF14599"/>
    </source>
</evidence>
<dbReference type="AlphaFoldDB" id="A0A9D3Y6H7"/>
<name>A0A9D3Y6H7_DREPO</name>
<dbReference type="EMBL" id="JAIWYP010000016">
    <property type="protein sequence ID" value="KAH3694092.1"/>
    <property type="molecule type" value="Genomic_DNA"/>
</dbReference>
<dbReference type="Proteomes" id="UP000828390">
    <property type="component" value="Unassembled WGS sequence"/>
</dbReference>
<organism evidence="2 3">
    <name type="scientific">Dreissena polymorpha</name>
    <name type="common">Zebra mussel</name>
    <name type="synonym">Mytilus polymorpha</name>
    <dbReference type="NCBI Taxonomy" id="45954"/>
    <lineage>
        <taxon>Eukaryota</taxon>
        <taxon>Metazoa</taxon>
        <taxon>Spiralia</taxon>
        <taxon>Lophotrochozoa</taxon>
        <taxon>Mollusca</taxon>
        <taxon>Bivalvia</taxon>
        <taxon>Autobranchia</taxon>
        <taxon>Heteroconchia</taxon>
        <taxon>Euheterodonta</taxon>
        <taxon>Imparidentia</taxon>
        <taxon>Neoheterodontei</taxon>
        <taxon>Myida</taxon>
        <taxon>Dreissenoidea</taxon>
        <taxon>Dreissenidae</taxon>
        <taxon>Dreissena</taxon>
    </lineage>
</organism>
<comment type="caution">
    <text evidence="2">The sequence shown here is derived from an EMBL/GenBank/DDBJ whole genome shotgun (WGS) entry which is preliminary data.</text>
</comment>
<reference evidence="2" key="2">
    <citation type="submission" date="2020-11" db="EMBL/GenBank/DDBJ databases">
        <authorList>
            <person name="McCartney M.A."/>
            <person name="Auch B."/>
            <person name="Kono T."/>
            <person name="Mallez S."/>
            <person name="Becker A."/>
            <person name="Gohl D.M."/>
            <person name="Silverstein K.A.T."/>
            <person name="Koren S."/>
            <person name="Bechman K.B."/>
            <person name="Herman A."/>
            <person name="Abrahante J.E."/>
            <person name="Garbe J."/>
        </authorList>
    </citation>
    <scope>NUCLEOTIDE SEQUENCE</scope>
    <source>
        <strain evidence="2">Duluth1</strain>
        <tissue evidence="2">Whole animal</tissue>
    </source>
</reference>
<dbReference type="Pfam" id="PF14599">
    <property type="entry name" value="zinc_ribbon_6"/>
    <property type="match status" value="1"/>
</dbReference>